<feature type="region of interest" description="Disordered" evidence="1">
    <location>
        <begin position="162"/>
        <end position="208"/>
    </location>
</feature>
<gene>
    <name evidence="2" type="ORF">BSTOLATCC_MIC9946</name>
</gene>
<dbReference type="Proteomes" id="UP001162131">
    <property type="component" value="Unassembled WGS sequence"/>
</dbReference>
<evidence type="ECO:0000256" key="1">
    <source>
        <dbReference type="SAM" id="MobiDB-lite"/>
    </source>
</evidence>
<feature type="region of interest" description="Disordered" evidence="1">
    <location>
        <begin position="124"/>
        <end position="146"/>
    </location>
</feature>
<evidence type="ECO:0000313" key="2">
    <source>
        <dbReference type="EMBL" id="CAG9314149.1"/>
    </source>
</evidence>
<protein>
    <submittedName>
        <fullName evidence="2">Uncharacterized protein</fullName>
    </submittedName>
</protein>
<dbReference type="AlphaFoldDB" id="A0AAU9IFF8"/>
<dbReference type="EMBL" id="CAJZBQ010000011">
    <property type="protein sequence ID" value="CAG9314149.1"/>
    <property type="molecule type" value="Genomic_DNA"/>
</dbReference>
<name>A0AAU9IFF8_9CILI</name>
<comment type="caution">
    <text evidence="2">The sequence shown here is derived from an EMBL/GenBank/DDBJ whole genome shotgun (WGS) entry which is preliminary data.</text>
</comment>
<reference evidence="2" key="1">
    <citation type="submission" date="2021-09" db="EMBL/GenBank/DDBJ databases">
        <authorList>
            <consortium name="AG Swart"/>
            <person name="Singh M."/>
            <person name="Singh A."/>
            <person name="Seah K."/>
            <person name="Emmerich C."/>
        </authorList>
    </citation>
    <scope>NUCLEOTIDE SEQUENCE</scope>
    <source>
        <strain evidence="2">ATCC30299</strain>
    </source>
</reference>
<proteinExistence type="predicted"/>
<keyword evidence="3" id="KW-1185">Reference proteome</keyword>
<evidence type="ECO:0000313" key="3">
    <source>
        <dbReference type="Proteomes" id="UP001162131"/>
    </source>
</evidence>
<feature type="compositionally biased region" description="Basic residues" evidence="1">
    <location>
        <begin position="131"/>
        <end position="141"/>
    </location>
</feature>
<organism evidence="2 3">
    <name type="scientific">Blepharisma stoltei</name>
    <dbReference type="NCBI Taxonomy" id="1481888"/>
    <lineage>
        <taxon>Eukaryota</taxon>
        <taxon>Sar</taxon>
        <taxon>Alveolata</taxon>
        <taxon>Ciliophora</taxon>
        <taxon>Postciliodesmatophora</taxon>
        <taxon>Heterotrichea</taxon>
        <taxon>Heterotrichida</taxon>
        <taxon>Blepharismidae</taxon>
        <taxon>Blepharisma</taxon>
    </lineage>
</organism>
<sequence>MLNTNGRQRNLNTLMPMQLKGQGLSRISSTCTDESTNSFLVEIDYNHDVDGKIRDEIDARFNRSPTNAHYKFPREKEKIIRQLPVINYRSLAREKTIEINRRKDSLNNSSHRMGNITEFLNKSLKSSSPTRMKKSSPRNRIGKTPSPLSTVLFNLAPITSATPSSLTSKHRNKHSGFQKLPKEFRHSVKSPSPAPIHLYSVSPDLKKL</sequence>
<accession>A0AAU9IFF8</accession>